<feature type="region of interest" description="Disordered" evidence="1">
    <location>
        <begin position="137"/>
        <end position="163"/>
    </location>
</feature>
<evidence type="ECO:0000313" key="6">
    <source>
        <dbReference type="Proteomes" id="UP000680750"/>
    </source>
</evidence>
<dbReference type="KEGG" id="aser:Asera_37080"/>
<gene>
    <name evidence="3" type="ORF">Asera_37080</name>
    <name evidence="4" type="ORF">Asera_37510</name>
    <name evidence="5" type="ORF">Asera_37910</name>
</gene>
<feature type="transmembrane region" description="Helical" evidence="2">
    <location>
        <begin position="50"/>
        <end position="68"/>
    </location>
</feature>
<dbReference type="AlphaFoldDB" id="A0A810L2Q6"/>
<evidence type="ECO:0000256" key="1">
    <source>
        <dbReference type="SAM" id="MobiDB-lite"/>
    </source>
</evidence>
<feature type="transmembrane region" description="Helical" evidence="2">
    <location>
        <begin position="80"/>
        <end position="99"/>
    </location>
</feature>
<dbReference type="EMBL" id="AP023354">
    <property type="protein sequence ID" value="BCJ29683.1"/>
    <property type="molecule type" value="Genomic_DNA"/>
</dbReference>
<accession>A0A810L2Q6</accession>
<organism evidence="5 6">
    <name type="scientific">Actinocatenispora sera</name>
    <dbReference type="NCBI Taxonomy" id="390989"/>
    <lineage>
        <taxon>Bacteria</taxon>
        <taxon>Bacillati</taxon>
        <taxon>Actinomycetota</taxon>
        <taxon>Actinomycetes</taxon>
        <taxon>Micromonosporales</taxon>
        <taxon>Micromonosporaceae</taxon>
        <taxon>Actinocatenispora</taxon>
    </lineage>
</organism>
<dbReference type="EMBL" id="AP023354">
    <property type="protein sequence ID" value="BCJ29643.1"/>
    <property type="molecule type" value="Genomic_DNA"/>
</dbReference>
<evidence type="ECO:0000313" key="4">
    <source>
        <dbReference type="EMBL" id="BCJ29643.1"/>
    </source>
</evidence>
<proteinExistence type="predicted"/>
<evidence type="ECO:0008006" key="7">
    <source>
        <dbReference type="Google" id="ProtNLM"/>
    </source>
</evidence>
<keyword evidence="2" id="KW-1133">Transmembrane helix</keyword>
<keyword evidence="6" id="KW-1185">Reference proteome</keyword>
<reference evidence="5" key="1">
    <citation type="submission" date="2020-08" db="EMBL/GenBank/DDBJ databases">
        <title>Whole genome shotgun sequence of Actinocatenispora sera NBRC 101916.</title>
        <authorList>
            <person name="Komaki H."/>
            <person name="Tamura T."/>
        </authorList>
    </citation>
    <scope>NUCLEOTIDE SEQUENCE</scope>
    <source>
        <strain evidence="5">NBRC 101916</strain>
    </source>
</reference>
<dbReference type="KEGG" id="aser:Asera_37910"/>
<sequence length="209" mass="21374">MVAEASKSQRVEDVARLGIMGAIGVMAGAASFTHMHDWTMQALPHGTADWFGWANAVASELMPTCALLEIRRKRRAGGSITYPVALLVASGLLSLGAQVSQAGDSLTSKGLAALPAVAFMLLVKLVFSGLPKTTNDTEAVVPQRERVTDPAPAEVEPAAPVPPSVPAAPVPGVPAVTRPVSSTVPAAPVVPSGPVVPGRANGRPVVIGR</sequence>
<name>A0A810L2Q6_9ACTN</name>
<keyword evidence="2" id="KW-0812">Transmembrane</keyword>
<protein>
    <recommendedName>
        <fullName evidence="7">DUF2637 domain-containing protein</fullName>
    </recommendedName>
</protein>
<feature type="transmembrane region" description="Helical" evidence="2">
    <location>
        <begin position="111"/>
        <end position="127"/>
    </location>
</feature>
<evidence type="ECO:0000313" key="3">
    <source>
        <dbReference type="EMBL" id="BCJ29600.1"/>
    </source>
</evidence>
<dbReference type="KEGG" id="aser:Asera_37510"/>
<dbReference type="Proteomes" id="UP000680750">
    <property type="component" value="Chromosome"/>
</dbReference>
<dbReference type="EMBL" id="AP023354">
    <property type="protein sequence ID" value="BCJ29600.1"/>
    <property type="molecule type" value="Genomic_DNA"/>
</dbReference>
<evidence type="ECO:0000256" key="2">
    <source>
        <dbReference type="SAM" id="Phobius"/>
    </source>
</evidence>
<keyword evidence="2" id="KW-0472">Membrane</keyword>
<feature type="transmembrane region" description="Helical" evidence="2">
    <location>
        <begin position="14"/>
        <end position="35"/>
    </location>
</feature>
<evidence type="ECO:0000313" key="5">
    <source>
        <dbReference type="EMBL" id="BCJ29683.1"/>
    </source>
</evidence>